<dbReference type="OrthoDB" id="6495095at2"/>
<evidence type="ECO:0000313" key="6">
    <source>
        <dbReference type="Proteomes" id="UP000292003"/>
    </source>
</evidence>
<comment type="caution">
    <text evidence="5">The sequence shown here is derived from an EMBL/GenBank/DDBJ whole genome shotgun (WGS) entry which is preliminary data.</text>
</comment>
<evidence type="ECO:0000256" key="1">
    <source>
        <dbReference type="ARBA" id="ARBA00008814"/>
    </source>
</evidence>
<organism evidence="5 6">
    <name type="scientific">Amycolatopsis suaedae</name>
    <dbReference type="NCBI Taxonomy" id="2510978"/>
    <lineage>
        <taxon>Bacteria</taxon>
        <taxon>Bacillati</taxon>
        <taxon>Actinomycetota</taxon>
        <taxon>Actinomycetes</taxon>
        <taxon>Pseudonocardiales</taxon>
        <taxon>Pseudonocardiaceae</taxon>
        <taxon>Amycolatopsis</taxon>
    </lineage>
</organism>
<dbReference type="PANTHER" id="PTHR30535">
    <property type="entry name" value="VITAMIN B12-BINDING PROTEIN"/>
    <property type="match status" value="1"/>
</dbReference>
<protein>
    <submittedName>
        <fullName evidence="5">ABC transporter substrate-binding protein</fullName>
    </submittedName>
</protein>
<dbReference type="RefSeq" id="WP_130479264.1">
    <property type="nucleotide sequence ID" value="NZ_SFCC01000020.1"/>
</dbReference>
<dbReference type="CDD" id="cd01143">
    <property type="entry name" value="YvrC"/>
    <property type="match status" value="1"/>
</dbReference>
<accession>A0A4Q7IYE6</accession>
<gene>
    <name evidence="5" type="ORF">EWH70_31755</name>
</gene>
<evidence type="ECO:0000313" key="5">
    <source>
        <dbReference type="EMBL" id="RZQ60001.1"/>
    </source>
</evidence>
<name>A0A4Q7IYE6_9PSEU</name>
<reference evidence="5 6" key="1">
    <citation type="submission" date="2019-02" db="EMBL/GenBank/DDBJ databases">
        <title>Draft genome sequence of Amycolatopsis sp. 8-3EHSu isolated from roots of Suaeda maritima.</title>
        <authorList>
            <person name="Duangmal K."/>
            <person name="Chantavorakit T."/>
        </authorList>
    </citation>
    <scope>NUCLEOTIDE SEQUENCE [LARGE SCALE GENOMIC DNA]</scope>
    <source>
        <strain evidence="5 6">8-3EHSu</strain>
    </source>
</reference>
<keyword evidence="2 3" id="KW-0732">Signal</keyword>
<dbReference type="PROSITE" id="PS50983">
    <property type="entry name" value="FE_B12_PBP"/>
    <property type="match status" value="1"/>
</dbReference>
<dbReference type="PROSITE" id="PS51257">
    <property type="entry name" value="PROKAR_LIPOPROTEIN"/>
    <property type="match status" value="1"/>
</dbReference>
<dbReference type="InterPro" id="IPR002491">
    <property type="entry name" value="ABC_transptr_periplasmic_BD"/>
</dbReference>
<dbReference type="PANTHER" id="PTHR30535:SF34">
    <property type="entry name" value="MOLYBDATE-BINDING PROTEIN MOLA"/>
    <property type="match status" value="1"/>
</dbReference>
<dbReference type="Gene3D" id="3.40.50.1980">
    <property type="entry name" value="Nitrogenase molybdenum iron protein domain"/>
    <property type="match status" value="2"/>
</dbReference>
<dbReference type="Proteomes" id="UP000292003">
    <property type="component" value="Unassembled WGS sequence"/>
</dbReference>
<dbReference type="SUPFAM" id="SSF53807">
    <property type="entry name" value="Helical backbone' metal receptor"/>
    <property type="match status" value="1"/>
</dbReference>
<proteinExistence type="inferred from homology"/>
<dbReference type="NCBIfam" id="NF038402">
    <property type="entry name" value="TroA_like"/>
    <property type="match status" value="1"/>
</dbReference>
<dbReference type="AlphaFoldDB" id="A0A4Q7IYE6"/>
<feature type="chain" id="PRO_5039488625" evidence="3">
    <location>
        <begin position="21"/>
        <end position="307"/>
    </location>
</feature>
<keyword evidence="6" id="KW-1185">Reference proteome</keyword>
<evidence type="ECO:0000256" key="2">
    <source>
        <dbReference type="ARBA" id="ARBA00022729"/>
    </source>
</evidence>
<dbReference type="EMBL" id="SFCC01000020">
    <property type="protein sequence ID" value="RZQ60001.1"/>
    <property type="molecule type" value="Genomic_DNA"/>
</dbReference>
<comment type="similarity">
    <text evidence="1">Belongs to the bacterial solute-binding protein 8 family.</text>
</comment>
<sequence>MSRRLSVLFLLVGLVLAGCADREPAPAPGPQQDGAFPVQLSPAGAPSVTVAKRPERIVALSPTVTEVLYAVGAGSQVVAVDSASDFPPEVPKTPLSGLSPDPEAIAGHNPDLVVVSADRDGKLAAALQRTGVTTLVVPDAKTLNEAYSHIELLGKATGHAAEGADVARRTREDLDKIVAETPKPAKPLRYYHEVDQTFYSVTSGTFIGQVYAKFGLANIADGGGVGDYPQLSSEKVLQANPDLIFLADTKCCGQSPQTVAQRPGWNTLTAVKNGNVVALNDDVASRWTPRIVELARAVGAAVAKAGK</sequence>
<feature type="domain" description="Fe/B12 periplasmic-binding" evidence="4">
    <location>
        <begin position="56"/>
        <end position="307"/>
    </location>
</feature>
<feature type="signal peptide" evidence="3">
    <location>
        <begin position="1"/>
        <end position="20"/>
    </location>
</feature>
<dbReference type="Pfam" id="PF01497">
    <property type="entry name" value="Peripla_BP_2"/>
    <property type="match status" value="1"/>
</dbReference>
<evidence type="ECO:0000259" key="4">
    <source>
        <dbReference type="PROSITE" id="PS50983"/>
    </source>
</evidence>
<dbReference type="GO" id="GO:0071281">
    <property type="term" value="P:cellular response to iron ion"/>
    <property type="evidence" value="ECO:0007669"/>
    <property type="project" value="TreeGrafter"/>
</dbReference>
<dbReference type="InterPro" id="IPR050902">
    <property type="entry name" value="ABC_Transporter_SBP"/>
</dbReference>
<dbReference type="InterPro" id="IPR054828">
    <property type="entry name" value="Vit_B12_bind_prot"/>
</dbReference>
<evidence type="ECO:0000256" key="3">
    <source>
        <dbReference type="SAM" id="SignalP"/>
    </source>
</evidence>